<feature type="compositionally biased region" description="Basic and acidic residues" evidence="2">
    <location>
        <begin position="203"/>
        <end position="245"/>
    </location>
</feature>
<feature type="region of interest" description="Disordered" evidence="2">
    <location>
        <begin position="185"/>
        <end position="255"/>
    </location>
</feature>
<geneLocation type="plasmid" evidence="4">
    <name>pT33G-1</name>
</geneLocation>
<keyword evidence="5" id="KW-0614">Plasmid</keyword>
<evidence type="ECO:0000259" key="3">
    <source>
        <dbReference type="Pfam" id="PF04394"/>
    </source>
</evidence>
<feature type="compositionally biased region" description="Polar residues" evidence="2">
    <location>
        <begin position="185"/>
        <end position="201"/>
    </location>
</feature>
<organism evidence="5">
    <name type="scientific">Staphylococcus lugdunensis</name>
    <dbReference type="NCBI Taxonomy" id="28035"/>
    <lineage>
        <taxon>Bacteria</taxon>
        <taxon>Bacillati</taxon>
        <taxon>Bacillota</taxon>
        <taxon>Bacilli</taxon>
        <taxon>Bacillales</taxon>
        <taxon>Staphylococcaceae</taxon>
        <taxon>Staphylococcus</taxon>
    </lineage>
</organism>
<proteinExistence type="predicted"/>
<name>A0A1B1UXZ6_STALU</name>
<evidence type="ECO:0000256" key="1">
    <source>
        <dbReference type="SAM" id="Coils"/>
    </source>
</evidence>
<dbReference type="EMBL" id="KU882684">
    <property type="protein sequence ID" value="ANW07938.1"/>
    <property type="molecule type" value="Genomic_DNA"/>
</dbReference>
<sequence length="255" mass="29759">MRTIKMVADELGVTKQTIVNNAKSLNITFEKENGINYIDDNDYLKIIEKITKKESTIQNKESVKKELFGENTAKSEKNIYNNSNSSETLKTKVNELEKQIEIFETRAKNDEKYIENLTKQLDQQNSNVNTLNKLLENQQILALESNKKIQKLESQLEEERQLNYSFDTATNNRQNINPQEATFTEESQNINQQQTKRQPTEVNYKDIAEEKKNDSTDEGELTKEDKFVEETKNDPDDNREVEPPKKGFWSRFFGN</sequence>
<geneLocation type="plasmid" evidence="5">
    <name>pT8G</name>
</geneLocation>
<dbReference type="GeneID" id="39460847"/>
<feature type="coiled-coil region" evidence="1">
    <location>
        <begin position="86"/>
        <end position="162"/>
    </location>
</feature>
<reference evidence="5" key="1">
    <citation type="journal article" date="2016" name="Antimicrob. Agents Chemother.">
        <title>Emergence of ileS2-Carrying, Multidrug-Resistant Plasmids in Staphylococcus lugdunensis.</title>
        <authorList>
            <person name="Ho P.L."/>
            <person name="Liu M.C."/>
            <person name="Chow K.H."/>
            <person name="Tse C.W."/>
            <person name="Lo W.U."/>
            <person name="Mak S.K."/>
            <person name="Lo W.K."/>
        </authorList>
    </citation>
    <scope>NUCLEOTIDE SEQUENCE</scope>
    <source>
        <strain evidence="4">Tlug33G-4</strain>
        <strain evidence="5">Tlug8G-4</strain>
        <plasmid evidence="4">pT33G-1</plasmid>
        <plasmid evidence="5">pT8G</plasmid>
    </source>
</reference>
<dbReference type="EMBL" id="KU882683">
    <property type="protein sequence ID" value="ANW07929.1"/>
    <property type="molecule type" value="Genomic_DNA"/>
</dbReference>
<dbReference type="Pfam" id="PF04394">
    <property type="entry name" value="DUF536"/>
    <property type="match status" value="1"/>
</dbReference>
<dbReference type="InterPro" id="IPR007489">
    <property type="entry name" value="RocS-like_C"/>
</dbReference>
<keyword evidence="1" id="KW-0175">Coiled coil</keyword>
<protein>
    <submittedName>
        <fullName evidence="5">Plasmid replication-associated protein 1</fullName>
    </submittedName>
</protein>
<evidence type="ECO:0000313" key="5">
    <source>
        <dbReference type="EMBL" id="ANW07938.1"/>
    </source>
</evidence>
<evidence type="ECO:0000256" key="2">
    <source>
        <dbReference type="SAM" id="MobiDB-lite"/>
    </source>
</evidence>
<feature type="domain" description="Regulator of chromosome segregation-like C-terminal" evidence="3">
    <location>
        <begin position="119"/>
        <end position="160"/>
    </location>
</feature>
<evidence type="ECO:0000313" key="4">
    <source>
        <dbReference type="EMBL" id="ANW07929.1"/>
    </source>
</evidence>
<gene>
    <name evidence="4" type="ORF">pT33G-1_43</name>
    <name evidence="5" type="ORF">pT8G_5</name>
</gene>
<dbReference type="AlphaFoldDB" id="A0A1B1UXZ6"/>
<accession>A0A1B1UXZ6</accession>
<dbReference type="RefSeq" id="WP_001829872.1">
    <property type="nucleotide sequence ID" value="NZ_CP061479.1"/>
</dbReference>